<keyword evidence="4" id="KW-0520">NAD</keyword>
<dbReference type="InterPro" id="IPR042197">
    <property type="entry name" value="Apaf_helical"/>
</dbReference>
<dbReference type="SUPFAM" id="SSF46785">
    <property type="entry name" value="Winged helix' DNA-binding domain"/>
    <property type="match status" value="1"/>
</dbReference>
<keyword evidence="7" id="KW-1185">Reference proteome</keyword>
<dbReference type="InterPro" id="IPR000157">
    <property type="entry name" value="TIR_dom"/>
</dbReference>
<dbReference type="InterPro" id="IPR044974">
    <property type="entry name" value="Disease_R_plants"/>
</dbReference>
<dbReference type="PANTHER" id="PTHR11017:SF573">
    <property type="entry name" value="ADP-RIBOSYL CYCLASE_CYCLIC ADP-RIBOSE HYDROLASE"/>
    <property type="match status" value="1"/>
</dbReference>
<dbReference type="InterPro" id="IPR027417">
    <property type="entry name" value="P-loop_NTPase"/>
</dbReference>
<dbReference type="EMBL" id="JBJUIK010000016">
    <property type="protein sequence ID" value="KAL3499752.1"/>
    <property type="molecule type" value="Genomic_DNA"/>
</dbReference>
<dbReference type="InterPro" id="IPR036390">
    <property type="entry name" value="WH_DNA-bd_sf"/>
</dbReference>
<evidence type="ECO:0000256" key="1">
    <source>
        <dbReference type="ARBA" id="ARBA00022614"/>
    </source>
</evidence>
<dbReference type="SUPFAM" id="SSF52540">
    <property type="entry name" value="P-loop containing nucleoside triphosphate hydrolases"/>
    <property type="match status" value="1"/>
</dbReference>
<dbReference type="Proteomes" id="UP001630127">
    <property type="component" value="Unassembled WGS sequence"/>
</dbReference>
<dbReference type="Gene3D" id="3.40.50.300">
    <property type="entry name" value="P-loop containing nucleotide triphosphate hydrolases"/>
    <property type="match status" value="1"/>
</dbReference>
<evidence type="ECO:0000256" key="2">
    <source>
        <dbReference type="ARBA" id="ARBA00022737"/>
    </source>
</evidence>
<dbReference type="FunFam" id="3.40.50.10140:FF:000007">
    <property type="entry name" value="Disease resistance protein (TIR-NBS-LRR class)"/>
    <property type="match status" value="1"/>
</dbReference>
<keyword evidence="2" id="KW-0677">Repeat</keyword>
<dbReference type="Gene3D" id="1.10.8.430">
    <property type="entry name" value="Helical domain of apoptotic protease-activating factors"/>
    <property type="match status" value="1"/>
</dbReference>
<dbReference type="PROSITE" id="PS50104">
    <property type="entry name" value="TIR"/>
    <property type="match status" value="1"/>
</dbReference>
<dbReference type="InterPro" id="IPR058192">
    <property type="entry name" value="WHD_ROQ1-like"/>
</dbReference>
<keyword evidence="1" id="KW-0433">Leucine-rich repeat</keyword>
<dbReference type="AlphaFoldDB" id="A0ABD2XWG6"/>
<dbReference type="Gene3D" id="3.40.50.10140">
    <property type="entry name" value="Toll/interleukin-1 receptor homology (TIR) domain"/>
    <property type="match status" value="1"/>
</dbReference>
<gene>
    <name evidence="6" type="ORF">ACH5RR_038845</name>
</gene>
<dbReference type="Pfam" id="PF01582">
    <property type="entry name" value="TIR"/>
    <property type="match status" value="1"/>
</dbReference>
<dbReference type="Pfam" id="PF23282">
    <property type="entry name" value="WHD_ROQ1"/>
    <property type="match status" value="1"/>
</dbReference>
<dbReference type="InterPro" id="IPR035897">
    <property type="entry name" value="Toll_tir_struct_dom_sf"/>
</dbReference>
<dbReference type="GO" id="GO:0006952">
    <property type="term" value="P:defense response"/>
    <property type="evidence" value="ECO:0007669"/>
    <property type="project" value="UniProtKB-KW"/>
</dbReference>
<dbReference type="InterPro" id="IPR002182">
    <property type="entry name" value="NB-ARC"/>
</dbReference>
<dbReference type="SUPFAM" id="SSF52200">
    <property type="entry name" value="Toll/Interleukin receptor TIR domain"/>
    <property type="match status" value="1"/>
</dbReference>
<protein>
    <recommendedName>
        <fullName evidence="5">TIR domain-containing protein</fullName>
    </recommendedName>
</protein>
<keyword evidence="3" id="KW-0611">Plant defense</keyword>
<proteinExistence type="predicted"/>
<sequence>MASTMKNFASSSCSSVCTNPKWIYDVFLSFRGEDVRKNFVDFLYSALEQKGIYTFKDDEKLKRGRSIRPALSQAIEDSRIAIIVFSENYASSSWCLDELAKIIECNGVLGQTVLPVFYDVDPSAVRKQKGSFAKHFAKHEDEIEDKERIQRWRAALAEAASISCWDVPNTANGHESKCIQLIVEDVMAELGKVVPIEGKNHVGIDSRVQKLNAFLKLGLDDVRFVGIRGMSGIGKTTIARAIYDRISTHFEGAIFLHEVQEVSRRCGLKNLQKEILCEILGTKDLRISTYFEGLNMMKQRLRCKKVLIVLDDIDYLDQLEGLAGMRDWFGAGSRVIITTKDKHLFVTHEVDRMYKVEILNEHEAIQLFSWNAFKKNSPAKDYEELSTQIMHYAGCLPLALEVLGHHLYGRDVSERRSAVEKLETIPDNEIIEKLKLSFNGLEEHEKKNFLDIACFFEGKKKDYITRVFDSFDFHPVIGIKDLTEKSLLTISKGRILMHPLIQEMGRHIVHQEAPEKPGKQSRL</sequence>
<name>A0ABD2XWG6_9GENT</name>
<evidence type="ECO:0000313" key="6">
    <source>
        <dbReference type="EMBL" id="KAL3499752.1"/>
    </source>
</evidence>
<accession>A0ABD2XWG6</accession>
<dbReference type="SMART" id="SM00255">
    <property type="entry name" value="TIR"/>
    <property type="match status" value="1"/>
</dbReference>
<dbReference type="PRINTS" id="PR00364">
    <property type="entry name" value="DISEASERSIST"/>
</dbReference>
<dbReference type="PANTHER" id="PTHR11017">
    <property type="entry name" value="LEUCINE-RICH REPEAT-CONTAINING PROTEIN"/>
    <property type="match status" value="1"/>
</dbReference>
<comment type="caution">
    <text evidence="6">The sequence shown here is derived from an EMBL/GenBank/DDBJ whole genome shotgun (WGS) entry which is preliminary data.</text>
</comment>
<dbReference type="Pfam" id="PF00931">
    <property type="entry name" value="NB-ARC"/>
    <property type="match status" value="1"/>
</dbReference>
<evidence type="ECO:0000256" key="4">
    <source>
        <dbReference type="ARBA" id="ARBA00023027"/>
    </source>
</evidence>
<feature type="domain" description="TIR" evidence="5">
    <location>
        <begin position="22"/>
        <end position="190"/>
    </location>
</feature>
<organism evidence="6 7">
    <name type="scientific">Cinchona calisaya</name>
    <dbReference type="NCBI Taxonomy" id="153742"/>
    <lineage>
        <taxon>Eukaryota</taxon>
        <taxon>Viridiplantae</taxon>
        <taxon>Streptophyta</taxon>
        <taxon>Embryophyta</taxon>
        <taxon>Tracheophyta</taxon>
        <taxon>Spermatophyta</taxon>
        <taxon>Magnoliopsida</taxon>
        <taxon>eudicotyledons</taxon>
        <taxon>Gunneridae</taxon>
        <taxon>Pentapetalae</taxon>
        <taxon>asterids</taxon>
        <taxon>lamiids</taxon>
        <taxon>Gentianales</taxon>
        <taxon>Rubiaceae</taxon>
        <taxon>Cinchonoideae</taxon>
        <taxon>Cinchoneae</taxon>
        <taxon>Cinchona</taxon>
    </lineage>
</organism>
<evidence type="ECO:0000256" key="3">
    <source>
        <dbReference type="ARBA" id="ARBA00022821"/>
    </source>
</evidence>
<reference evidence="6 7" key="1">
    <citation type="submission" date="2024-11" db="EMBL/GenBank/DDBJ databases">
        <title>A near-complete genome assembly of Cinchona calisaya.</title>
        <authorList>
            <person name="Lian D.C."/>
            <person name="Zhao X.W."/>
            <person name="Wei L."/>
        </authorList>
    </citation>
    <scope>NUCLEOTIDE SEQUENCE [LARGE SCALE GENOMIC DNA]</scope>
    <source>
        <tissue evidence="6">Nenye</tissue>
    </source>
</reference>
<evidence type="ECO:0000313" key="7">
    <source>
        <dbReference type="Proteomes" id="UP001630127"/>
    </source>
</evidence>
<evidence type="ECO:0000259" key="5">
    <source>
        <dbReference type="PROSITE" id="PS50104"/>
    </source>
</evidence>